<evidence type="ECO:0000259" key="1">
    <source>
        <dbReference type="Pfam" id="PF01423"/>
    </source>
</evidence>
<dbReference type="Pfam" id="PF01423">
    <property type="entry name" value="LSM"/>
    <property type="match status" value="1"/>
</dbReference>
<dbReference type="Ensembl" id="ENSEAST00005041115.1">
    <property type="protein sequence ID" value="ENSEASP00005048422.1"/>
    <property type="gene ID" value="ENSEASG00005038695.1"/>
</dbReference>
<dbReference type="InterPro" id="IPR001163">
    <property type="entry name" value="Sm_dom_euk/arc"/>
</dbReference>
<dbReference type="SUPFAM" id="SSF50182">
    <property type="entry name" value="Sm-like ribonucleoproteins"/>
    <property type="match status" value="1"/>
</dbReference>
<reference evidence="2 3" key="1">
    <citation type="journal article" date="2020" name="Nat. Commun.">
        <title>Donkey genomes provide new insights into domestication and selection for coat color.</title>
        <authorList>
            <person name="Wang"/>
            <person name="C."/>
            <person name="Li"/>
            <person name="H."/>
            <person name="Guo"/>
            <person name="Y."/>
            <person name="Huang"/>
            <person name="J."/>
            <person name="Sun"/>
            <person name="Y."/>
            <person name="Min"/>
            <person name="J."/>
            <person name="Wang"/>
            <person name="J."/>
            <person name="Fang"/>
            <person name="X."/>
            <person name="Zhao"/>
            <person name="Z."/>
            <person name="Wang"/>
            <person name="S."/>
            <person name="Zhang"/>
            <person name="Y."/>
            <person name="Liu"/>
            <person name="Q."/>
            <person name="Jiang"/>
            <person name="Q."/>
            <person name="Wang"/>
            <person name="X."/>
            <person name="Guo"/>
            <person name="Y."/>
            <person name="Yang"/>
            <person name="C."/>
            <person name="Wang"/>
            <person name="Y."/>
            <person name="Tian"/>
            <person name="F."/>
            <person name="Zhuang"/>
            <person name="G."/>
            <person name="Fan"/>
            <person name="Y."/>
            <person name="Gao"/>
            <person name="Q."/>
            <person name="Li"/>
            <person name="Y."/>
            <person name="Ju"/>
            <person name="Z."/>
            <person name="Li"/>
            <person name="J."/>
            <person name="Li"/>
            <person name="R."/>
            <person name="Hou"/>
            <person name="M."/>
            <person name="Yang"/>
            <person name="G."/>
            <person name="Liu"/>
            <person name="G."/>
            <person name="Liu"/>
            <person name="W."/>
            <person name="Guo"/>
            <person name="J."/>
            <person name="Pan"/>
            <person name="S."/>
            <person name="Fan"/>
            <person name="G."/>
            <person name="Zhang"/>
            <person name="W."/>
            <person name="Zhang"/>
            <person name="R."/>
            <person name="Yu"/>
            <person name="J."/>
            <person name="Zhang"/>
            <person name="X."/>
            <person name="Yin"/>
            <person name="Q."/>
            <person name="Ji"/>
            <person name="C."/>
            <person name="Jin"/>
            <person name="Y."/>
            <person name="Yue"/>
            <person name="G."/>
            <person name="Liu"/>
            <person name="M."/>
            <person name="Xu"/>
            <person name="J."/>
            <person name="Liu"/>
            <person name="S."/>
            <person name="Jordana"/>
            <person name="J."/>
            <person name="Noce"/>
            <person name="A."/>
            <person name="Amills"/>
            <person name="M."/>
            <person name="Wu"/>
            <person name="D.D."/>
            <person name="Li"/>
            <person name="S."/>
            <person name="Zhou"/>
            <person name="X. and Zhong"/>
            <person name="J."/>
        </authorList>
    </citation>
    <scope>NUCLEOTIDE SEQUENCE [LARGE SCALE GENOMIC DNA]</scope>
</reference>
<dbReference type="InterPro" id="IPR010920">
    <property type="entry name" value="LSM_dom_sf"/>
</dbReference>
<name>A0A9L0JEH4_EQUAS</name>
<dbReference type="AlphaFoldDB" id="A0A9L0JEH4"/>
<protein>
    <recommendedName>
        <fullName evidence="1">Sm domain-containing protein</fullName>
    </recommendedName>
</protein>
<accession>A0A9L0JEH4</accession>
<dbReference type="Gene3D" id="2.30.30.100">
    <property type="match status" value="1"/>
</dbReference>
<reference evidence="2" key="3">
    <citation type="submission" date="2025-09" db="UniProtKB">
        <authorList>
            <consortium name="Ensembl"/>
        </authorList>
    </citation>
    <scope>IDENTIFICATION</scope>
</reference>
<reference evidence="2" key="2">
    <citation type="submission" date="2025-08" db="UniProtKB">
        <authorList>
            <consortium name="Ensembl"/>
        </authorList>
    </citation>
    <scope>IDENTIFICATION</scope>
</reference>
<evidence type="ECO:0000313" key="2">
    <source>
        <dbReference type="Ensembl" id="ENSEASP00005048422.1"/>
    </source>
</evidence>
<proteinExistence type="predicted"/>
<evidence type="ECO:0000313" key="3">
    <source>
        <dbReference type="Proteomes" id="UP000694387"/>
    </source>
</evidence>
<dbReference type="Proteomes" id="UP000694387">
    <property type="component" value="Chromosome 25"/>
</dbReference>
<sequence>LCLLSSFLPRDKLSLELNGGRHGQGIWQRCDPFTNLMMDECVEMATSGQQNQYWNGGNSIITINGGMRK</sequence>
<feature type="domain" description="Sm" evidence="1">
    <location>
        <begin position="12"/>
        <end position="53"/>
    </location>
</feature>
<organism evidence="2 3">
    <name type="scientific">Equus asinus</name>
    <name type="common">Donkey</name>
    <name type="synonym">Equus africanus asinus</name>
    <dbReference type="NCBI Taxonomy" id="9793"/>
    <lineage>
        <taxon>Eukaryota</taxon>
        <taxon>Metazoa</taxon>
        <taxon>Chordata</taxon>
        <taxon>Craniata</taxon>
        <taxon>Vertebrata</taxon>
        <taxon>Euteleostomi</taxon>
        <taxon>Mammalia</taxon>
        <taxon>Eutheria</taxon>
        <taxon>Laurasiatheria</taxon>
        <taxon>Perissodactyla</taxon>
        <taxon>Equidae</taxon>
        <taxon>Equus</taxon>
    </lineage>
</organism>
<keyword evidence="3" id="KW-1185">Reference proteome</keyword>